<feature type="site" description="Positions MEP for the nucleophilic attack" evidence="7">
    <location>
        <position position="156"/>
    </location>
</feature>
<dbReference type="GO" id="GO:0050518">
    <property type="term" value="F:2-C-methyl-D-erythritol 4-phosphate cytidylyltransferase activity"/>
    <property type="evidence" value="ECO:0007669"/>
    <property type="project" value="UniProtKB-EC"/>
</dbReference>
<evidence type="ECO:0000313" key="9">
    <source>
        <dbReference type="Proteomes" id="UP001596411"/>
    </source>
</evidence>
<evidence type="ECO:0000313" key="8">
    <source>
        <dbReference type="EMBL" id="MFC7091284.1"/>
    </source>
</evidence>
<dbReference type="EC" id="2.7.7.60" evidence="7"/>
<dbReference type="PROSITE" id="PS01295">
    <property type="entry name" value="ISPD"/>
    <property type="match status" value="1"/>
</dbReference>
<dbReference type="Pfam" id="PF01128">
    <property type="entry name" value="IspD"/>
    <property type="match status" value="1"/>
</dbReference>
<dbReference type="SUPFAM" id="SSF53448">
    <property type="entry name" value="Nucleotide-diphospho-sugar transferases"/>
    <property type="match status" value="1"/>
</dbReference>
<evidence type="ECO:0000256" key="5">
    <source>
        <dbReference type="ARBA" id="ARBA00022695"/>
    </source>
</evidence>
<feature type="site" description="Transition state stabilizer" evidence="7">
    <location>
        <position position="17"/>
    </location>
</feature>
<dbReference type="CDD" id="cd02516">
    <property type="entry name" value="CDP-ME_synthetase"/>
    <property type="match status" value="1"/>
</dbReference>
<evidence type="ECO:0000256" key="6">
    <source>
        <dbReference type="ARBA" id="ARBA00023229"/>
    </source>
</evidence>
<comment type="catalytic activity">
    <reaction evidence="1 7">
        <text>2-C-methyl-D-erythritol 4-phosphate + CTP + H(+) = 4-CDP-2-C-methyl-D-erythritol + diphosphate</text>
        <dbReference type="Rhea" id="RHEA:13429"/>
        <dbReference type="ChEBI" id="CHEBI:15378"/>
        <dbReference type="ChEBI" id="CHEBI:33019"/>
        <dbReference type="ChEBI" id="CHEBI:37563"/>
        <dbReference type="ChEBI" id="CHEBI:57823"/>
        <dbReference type="ChEBI" id="CHEBI:58262"/>
        <dbReference type="EC" id="2.7.7.60"/>
    </reaction>
</comment>
<comment type="pathway">
    <text evidence="2 7">Isoprenoid biosynthesis; isopentenyl diphosphate biosynthesis via DXP pathway; isopentenyl diphosphate from 1-deoxy-D-xylulose 5-phosphate: step 2/6.</text>
</comment>
<keyword evidence="5 7" id="KW-0548">Nucleotidyltransferase</keyword>
<evidence type="ECO:0000256" key="1">
    <source>
        <dbReference type="ARBA" id="ARBA00001282"/>
    </source>
</evidence>
<comment type="caution">
    <text evidence="8">The sequence shown here is derived from an EMBL/GenBank/DDBJ whole genome shotgun (WGS) entry which is preliminary data.</text>
</comment>
<evidence type="ECO:0000256" key="3">
    <source>
        <dbReference type="ARBA" id="ARBA00009789"/>
    </source>
</evidence>
<dbReference type="InterPro" id="IPR029044">
    <property type="entry name" value="Nucleotide-diphossugar_trans"/>
</dbReference>
<organism evidence="8 9">
    <name type="scientific">Halomonas salifodinae</name>
    <dbReference type="NCBI Taxonomy" id="438745"/>
    <lineage>
        <taxon>Bacteria</taxon>
        <taxon>Pseudomonadati</taxon>
        <taxon>Pseudomonadota</taxon>
        <taxon>Gammaproteobacteria</taxon>
        <taxon>Oceanospirillales</taxon>
        <taxon>Halomonadaceae</taxon>
        <taxon>Halomonas</taxon>
    </lineage>
</organism>
<accession>A0ABW2F5H3</accession>
<feature type="site" description="Transition state stabilizer" evidence="7">
    <location>
        <position position="24"/>
    </location>
</feature>
<dbReference type="HAMAP" id="MF_00108">
    <property type="entry name" value="IspD"/>
    <property type="match status" value="1"/>
</dbReference>
<name>A0ABW2F5H3_9GAMM</name>
<dbReference type="Proteomes" id="UP001596411">
    <property type="component" value="Unassembled WGS sequence"/>
</dbReference>
<reference evidence="9" key="1">
    <citation type="journal article" date="2019" name="Int. J. Syst. Evol. Microbiol.">
        <title>The Global Catalogue of Microorganisms (GCM) 10K type strain sequencing project: providing services to taxonomists for standard genome sequencing and annotation.</title>
        <authorList>
            <consortium name="The Broad Institute Genomics Platform"/>
            <consortium name="The Broad Institute Genome Sequencing Center for Infectious Disease"/>
            <person name="Wu L."/>
            <person name="Ma J."/>
        </authorList>
    </citation>
    <scope>NUCLEOTIDE SEQUENCE [LARGE SCALE GENOMIC DNA]</scope>
    <source>
        <strain evidence="9">CGMCC 1.13666</strain>
    </source>
</reference>
<dbReference type="InterPro" id="IPR050088">
    <property type="entry name" value="IspD/TarI_cytidylyltransf_bact"/>
</dbReference>
<keyword evidence="4 7" id="KW-0808">Transferase</keyword>
<protein>
    <recommendedName>
        <fullName evidence="7">2-C-methyl-D-erythritol 4-phosphate cytidylyltransferase</fullName>
        <ecNumber evidence="7">2.7.7.60</ecNumber>
    </recommendedName>
    <alternativeName>
        <fullName evidence="7">4-diphosphocytidyl-2C-methyl-D-erythritol synthase</fullName>
    </alternativeName>
    <alternativeName>
        <fullName evidence="7">MEP cytidylyltransferase</fullName>
        <shortName evidence="7">MCT</shortName>
    </alternativeName>
</protein>
<dbReference type="Gene3D" id="3.90.550.10">
    <property type="entry name" value="Spore Coat Polysaccharide Biosynthesis Protein SpsA, Chain A"/>
    <property type="match status" value="1"/>
</dbReference>
<dbReference type="InterPro" id="IPR001228">
    <property type="entry name" value="IspD"/>
</dbReference>
<dbReference type="PANTHER" id="PTHR32125:SF4">
    <property type="entry name" value="2-C-METHYL-D-ERYTHRITOL 4-PHOSPHATE CYTIDYLYLTRANSFERASE, CHLOROPLASTIC"/>
    <property type="match status" value="1"/>
</dbReference>
<comment type="function">
    <text evidence="7">Catalyzes the formation of 4-diphosphocytidyl-2-C-methyl-D-erythritol from CTP and 2-C-methyl-D-erythritol 4-phosphate (MEP).</text>
</comment>
<proteinExistence type="inferred from homology"/>
<dbReference type="InterPro" id="IPR018294">
    <property type="entry name" value="ISPD_synthase_CS"/>
</dbReference>
<evidence type="ECO:0000256" key="4">
    <source>
        <dbReference type="ARBA" id="ARBA00022679"/>
    </source>
</evidence>
<keyword evidence="9" id="KW-1185">Reference proteome</keyword>
<evidence type="ECO:0000256" key="2">
    <source>
        <dbReference type="ARBA" id="ARBA00004787"/>
    </source>
</evidence>
<feature type="site" description="Positions MEP for the nucleophilic attack" evidence="7">
    <location>
        <position position="212"/>
    </location>
</feature>
<dbReference type="NCBIfam" id="TIGR00453">
    <property type="entry name" value="ispD"/>
    <property type="match status" value="1"/>
</dbReference>
<keyword evidence="6 7" id="KW-0414">Isoprene biosynthesis</keyword>
<dbReference type="EMBL" id="JBHSZP010000036">
    <property type="protein sequence ID" value="MFC7091284.1"/>
    <property type="molecule type" value="Genomic_DNA"/>
</dbReference>
<dbReference type="RefSeq" id="WP_346063934.1">
    <property type="nucleotide sequence ID" value="NZ_BAAADR010000022.1"/>
</dbReference>
<dbReference type="PANTHER" id="PTHR32125">
    <property type="entry name" value="2-C-METHYL-D-ERYTHRITOL 4-PHOSPHATE CYTIDYLYLTRANSFERASE, CHLOROPLASTIC"/>
    <property type="match status" value="1"/>
</dbReference>
<sequence length="240" mass="26015">MSRRLWLIVPAAGQGRRMGADRPKQYLELAGRPILARTLARLHRAFPEARLCLCLDPDDAWFDPRWVPFADWRRTPGGAERVDSVSGALAAIASEADVDDLVLVHDVARPCVTVDDLRRLRDAALAAPAGAILAAPVADTMKRDDGRGRIRATEPRDGLWHALTPQGFGYGLLCRALETARAQGVAITDEASAVEALGLAPRLVSGRRDNLKVTHPDDLGLAGWILAAQDEPYRNPGEPA</sequence>
<dbReference type="InterPro" id="IPR034683">
    <property type="entry name" value="IspD/TarI"/>
</dbReference>
<comment type="similarity">
    <text evidence="3 7">Belongs to the IspD/TarI cytidylyltransferase family. IspD subfamily.</text>
</comment>
<gene>
    <name evidence="7 8" type="primary">ispD</name>
    <name evidence="8" type="ORF">ACFQH5_17205</name>
</gene>
<evidence type="ECO:0000256" key="7">
    <source>
        <dbReference type="HAMAP-Rule" id="MF_00108"/>
    </source>
</evidence>